<keyword evidence="3" id="KW-0597">Phosphoprotein</keyword>
<dbReference type="GO" id="GO:0000287">
    <property type="term" value="F:magnesium ion binding"/>
    <property type="evidence" value="ECO:0007669"/>
    <property type="project" value="InterPro"/>
</dbReference>
<dbReference type="GO" id="GO:0016868">
    <property type="term" value="F:intramolecular phosphotransferase activity"/>
    <property type="evidence" value="ECO:0007669"/>
    <property type="project" value="InterPro"/>
</dbReference>
<evidence type="ECO:0000256" key="6">
    <source>
        <dbReference type="ARBA" id="ARBA00023235"/>
    </source>
</evidence>
<dbReference type="InterPro" id="IPR016055">
    <property type="entry name" value="A-D-PHexomutase_a/b/a-I/II/III"/>
</dbReference>
<keyword evidence="13" id="KW-1185">Reference proteome</keyword>
<proteinExistence type="inferred from homology"/>
<evidence type="ECO:0000256" key="7">
    <source>
        <dbReference type="RuleBase" id="RU004326"/>
    </source>
</evidence>
<organism evidence="12 13">
    <name type="scientific">Natrarchaeobius chitinivorans</name>
    <dbReference type="NCBI Taxonomy" id="1679083"/>
    <lineage>
        <taxon>Archaea</taxon>
        <taxon>Methanobacteriati</taxon>
        <taxon>Methanobacteriota</taxon>
        <taxon>Stenosarchaea group</taxon>
        <taxon>Halobacteria</taxon>
        <taxon>Halobacteriales</taxon>
        <taxon>Natrialbaceae</taxon>
        <taxon>Natrarchaeobius</taxon>
    </lineage>
</organism>
<evidence type="ECO:0000313" key="12">
    <source>
        <dbReference type="EMBL" id="RQG97668.1"/>
    </source>
</evidence>
<sequence>MTLFGTAGIRGPVEDVTPSLALAVGQAVGDPAETVVVGRDGRETGSALAAAMEAGLESAGSDVYRVGVIPTPALAFASRDRRGVMITASHNPPTDNGIKLFADGVEYDRDAERAIEADVDSTDTGTAQWDEWGTTSRLDVLQEYRDAVTAFLRTQFDGGNRGSDPLSGLSVAVDCGNGVGALATPQVVERLGADVVAVHATVDGHFSARPSKPTPETLSEFAAFLESGSFDLGLAHDGDADRLVALGPDGDVIHEDTVLALVAAHYTAESDVADPVVVTTPNASARIDERVREAGGRVERVRLGALHEGIARERRRGDEETAIVFAAEPWKHIHTAFGGWIDGVTSAAVVAALVADAGDTETLRDPVTERPYRKVSVDCPDDRKTAAMASLETALPDAFPGATVDTEYGIRLEFSDASWVLVRPSGTEPYVRIYAESDDVDELVGDASAVVESAIGDAA</sequence>
<dbReference type="PROSITE" id="PS00710">
    <property type="entry name" value="PGM_PMM"/>
    <property type="match status" value="1"/>
</dbReference>
<evidence type="ECO:0000256" key="5">
    <source>
        <dbReference type="ARBA" id="ARBA00022842"/>
    </source>
</evidence>
<name>A0A3N6M2M5_NATCH</name>
<evidence type="ECO:0000256" key="3">
    <source>
        <dbReference type="ARBA" id="ARBA00022553"/>
    </source>
</evidence>
<dbReference type="InterPro" id="IPR005843">
    <property type="entry name" value="A-D-PHexomutase_C"/>
</dbReference>
<evidence type="ECO:0000259" key="8">
    <source>
        <dbReference type="Pfam" id="PF00408"/>
    </source>
</evidence>
<evidence type="ECO:0000256" key="1">
    <source>
        <dbReference type="ARBA" id="ARBA00001946"/>
    </source>
</evidence>
<dbReference type="RefSeq" id="WP_124193645.1">
    <property type="nucleotide sequence ID" value="NZ_REGA01000001.1"/>
</dbReference>
<dbReference type="PRINTS" id="PR00509">
    <property type="entry name" value="PGMPMM"/>
</dbReference>
<accession>A0A3N6M2M5</accession>
<feature type="domain" description="Alpha-D-phosphohexomutase alpha/beta/alpha" evidence="10">
    <location>
        <begin position="167"/>
        <end position="247"/>
    </location>
</feature>
<dbReference type="InterPro" id="IPR005841">
    <property type="entry name" value="Alpha-D-phosphohexomutase_SF"/>
</dbReference>
<dbReference type="Pfam" id="PF02880">
    <property type="entry name" value="PGM_PMM_III"/>
    <property type="match status" value="1"/>
</dbReference>
<comment type="caution">
    <text evidence="12">The sequence shown here is derived from an EMBL/GenBank/DDBJ whole genome shotgun (WGS) entry which is preliminary data.</text>
</comment>
<dbReference type="Gene3D" id="3.30.310.50">
    <property type="entry name" value="Alpha-D-phosphohexomutase, C-terminal domain"/>
    <property type="match status" value="1"/>
</dbReference>
<reference evidence="12 13" key="1">
    <citation type="submission" date="2018-10" db="EMBL/GenBank/DDBJ databases">
        <title>Natrarchaeobius chitinivorans gen. nov., sp. nov., and Natrarchaeobius haloalkaliphilus sp. nov., alkaliphilic, chitin-utilizing haloarchaea from hypersaline alkaline lakes.</title>
        <authorList>
            <person name="Sorokin D.Y."/>
            <person name="Elcheninov A.G."/>
            <person name="Kostrikina N.A."/>
            <person name="Bale N.J."/>
            <person name="Sinninghe Damste J.S."/>
            <person name="Khijniak T.V."/>
            <person name="Kublanov I.V."/>
            <person name="Toshchakov S.V."/>
        </authorList>
    </citation>
    <scope>NUCLEOTIDE SEQUENCE [LARGE SCALE GENOMIC DNA]</scope>
    <source>
        <strain evidence="12 13">AArcht4T</strain>
    </source>
</reference>
<dbReference type="Proteomes" id="UP000282323">
    <property type="component" value="Unassembled WGS sequence"/>
</dbReference>
<evidence type="ECO:0000256" key="2">
    <source>
        <dbReference type="ARBA" id="ARBA00010231"/>
    </source>
</evidence>
<dbReference type="InterPro" id="IPR005845">
    <property type="entry name" value="A-D-PHexomutase_a/b/a-II"/>
</dbReference>
<dbReference type="AlphaFoldDB" id="A0A3N6M2M5"/>
<dbReference type="Gene3D" id="3.40.120.10">
    <property type="entry name" value="Alpha-D-Glucose-1,6-Bisphosphate, subunit A, domain 3"/>
    <property type="match status" value="3"/>
</dbReference>
<evidence type="ECO:0000259" key="10">
    <source>
        <dbReference type="Pfam" id="PF02879"/>
    </source>
</evidence>
<keyword evidence="5 7" id="KW-0460">Magnesium</keyword>
<evidence type="ECO:0000313" key="13">
    <source>
        <dbReference type="Proteomes" id="UP000282323"/>
    </source>
</evidence>
<keyword evidence="4 7" id="KW-0479">Metal-binding</keyword>
<dbReference type="InterPro" id="IPR005846">
    <property type="entry name" value="A-D-PHexomutase_a/b/a-III"/>
</dbReference>
<feature type="domain" description="Alpha-D-phosphohexomutase alpha/beta/alpha" evidence="11">
    <location>
        <begin position="256"/>
        <end position="359"/>
    </location>
</feature>
<dbReference type="EMBL" id="REGA01000001">
    <property type="protein sequence ID" value="RQG97668.1"/>
    <property type="molecule type" value="Genomic_DNA"/>
</dbReference>
<evidence type="ECO:0000259" key="11">
    <source>
        <dbReference type="Pfam" id="PF02880"/>
    </source>
</evidence>
<dbReference type="GO" id="GO:0005975">
    <property type="term" value="P:carbohydrate metabolic process"/>
    <property type="evidence" value="ECO:0007669"/>
    <property type="project" value="InterPro"/>
</dbReference>
<keyword evidence="6" id="KW-0413">Isomerase</keyword>
<protein>
    <submittedName>
        <fullName evidence="12">Phosphomannomutase</fullName>
    </submittedName>
</protein>
<dbReference type="PANTHER" id="PTHR43771:SF1">
    <property type="entry name" value="PHOSPHOMANNOMUTASE"/>
    <property type="match status" value="1"/>
</dbReference>
<dbReference type="InterPro" id="IPR036900">
    <property type="entry name" value="A-D-PHexomutase_C_sf"/>
</dbReference>
<feature type="domain" description="Alpha-D-phosphohexomutase alpha/beta/alpha" evidence="9">
    <location>
        <begin position="2"/>
        <end position="123"/>
    </location>
</feature>
<feature type="domain" description="Alpha-D-phosphohexomutase C-terminal" evidence="8">
    <location>
        <begin position="379"/>
        <end position="443"/>
    </location>
</feature>
<dbReference type="Pfam" id="PF02879">
    <property type="entry name" value="PGM_PMM_II"/>
    <property type="match status" value="1"/>
</dbReference>
<dbReference type="PANTHER" id="PTHR43771">
    <property type="entry name" value="PHOSPHOMANNOMUTASE"/>
    <property type="match status" value="1"/>
</dbReference>
<dbReference type="InterPro" id="IPR005844">
    <property type="entry name" value="A-D-PHexomutase_a/b/a-I"/>
</dbReference>
<dbReference type="OrthoDB" id="10363at2157"/>
<dbReference type="InterPro" id="IPR016066">
    <property type="entry name" value="A-D-PHexomutase_CS"/>
</dbReference>
<dbReference type="Pfam" id="PF00408">
    <property type="entry name" value="PGM_PMM_IV"/>
    <property type="match status" value="1"/>
</dbReference>
<dbReference type="SUPFAM" id="SSF53738">
    <property type="entry name" value="Phosphoglucomutase, first 3 domains"/>
    <property type="match status" value="3"/>
</dbReference>
<evidence type="ECO:0000256" key="4">
    <source>
        <dbReference type="ARBA" id="ARBA00022723"/>
    </source>
</evidence>
<gene>
    <name evidence="12" type="ORF">EA473_00120</name>
</gene>
<dbReference type="SUPFAM" id="SSF55957">
    <property type="entry name" value="Phosphoglucomutase, C-terminal domain"/>
    <property type="match status" value="1"/>
</dbReference>
<comment type="cofactor">
    <cofactor evidence="1">
        <name>Mg(2+)</name>
        <dbReference type="ChEBI" id="CHEBI:18420"/>
    </cofactor>
</comment>
<evidence type="ECO:0000259" key="9">
    <source>
        <dbReference type="Pfam" id="PF02878"/>
    </source>
</evidence>
<dbReference type="Pfam" id="PF02878">
    <property type="entry name" value="PGM_PMM_I"/>
    <property type="match status" value="1"/>
</dbReference>
<comment type="similarity">
    <text evidence="2 7">Belongs to the phosphohexose mutase family.</text>
</comment>